<keyword evidence="3 5" id="KW-0067">ATP-binding</keyword>
<dbReference type="KEGG" id="sphe:GFH32_04330"/>
<evidence type="ECO:0000313" key="6">
    <source>
        <dbReference type="Proteomes" id="UP000326921"/>
    </source>
</evidence>
<feature type="domain" description="ABC transporter" evidence="4">
    <location>
        <begin position="7"/>
        <end position="227"/>
    </location>
</feature>
<accession>A0A5Q0Q9Q3</accession>
<sequence length="229" mass="26085">MEELKELFADSIEFEYHYNQRLINGGVLILRPGKITGLLGRNGCGKSTLMKIIFGTVRPAHAFIRVNGKRVNKAYLTTEVCYLPQDTFLPTWLTVDRVINMMIDQKESLQAIQSNPLIQPHLKDSIADLSGGELRYLEILLILHRPATFILLDEPFTGLSPLLKDMVQELILSFKAKKGILISDHDYHNVLAISDELFLMQNGACRILNDKRELELFYVPEGTFDHNTE</sequence>
<dbReference type="GO" id="GO:0016887">
    <property type="term" value="F:ATP hydrolysis activity"/>
    <property type="evidence" value="ECO:0007669"/>
    <property type="project" value="InterPro"/>
</dbReference>
<dbReference type="EMBL" id="CP045652">
    <property type="protein sequence ID" value="QGA25591.1"/>
    <property type="molecule type" value="Genomic_DNA"/>
</dbReference>
<keyword evidence="2" id="KW-0547">Nucleotide-binding</keyword>
<evidence type="ECO:0000259" key="4">
    <source>
        <dbReference type="PROSITE" id="PS50893"/>
    </source>
</evidence>
<dbReference type="Gene3D" id="3.40.50.300">
    <property type="entry name" value="P-loop containing nucleotide triphosphate hydrolases"/>
    <property type="match status" value="1"/>
</dbReference>
<evidence type="ECO:0000313" key="5">
    <source>
        <dbReference type="EMBL" id="QGA25591.1"/>
    </source>
</evidence>
<organism evidence="5 6">
    <name type="scientific">Sphingobacterium zhuxiongii</name>
    <dbReference type="NCBI Taxonomy" id="2662364"/>
    <lineage>
        <taxon>Bacteria</taxon>
        <taxon>Pseudomonadati</taxon>
        <taxon>Bacteroidota</taxon>
        <taxon>Sphingobacteriia</taxon>
        <taxon>Sphingobacteriales</taxon>
        <taxon>Sphingobacteriaceae</taxon>
        <taxon>Sphingobacterium</taxon>
    </lineage>
</organism>
<dbReference type="RefSeq" id="WP_153509911.1">
    <property type="nucleotide sequence ID" value="NZ_CP045652.1"/>
</dbReference>
<dbReference type="InterPro" id="IPR051782">
    <property type="entry name" value="ABC_Transporter_VariousFunc"/>
</dbReference>
<evidence type="ECO:0000256" key="2">
    <source>
        <dbReference type="ARBA" id="ARBA00022741"/>
    </source>
</evidence>
<proteinExistence type="predicted"/>
<dbReference type="SMART" id="SM00382">
    <property type="entry name" value="AAA"/>
    <property type="match status" value="1"/>
</dbReference>
<dbReference type="InterPro" id="IPR003593">
    <property type="entry name" value="AAA+_ATPase"/>
</dbReference>
<dbReference type="PROSITE" id="PS50893">
    <property type="entry name" value="ABC_TRANSPORTER_2"/>
    <property type="match status" value="1"/>
</dbReference>
<dbReference type="InterPro" id="IPR027417">
    <property type="entry name" value="P-loop_NTPase"/>
</dbReference>
<dbReference type="Pfam" id="PF00005">
    <property type="entry name" value="ABC_tran"/>
    <property type="match status" value="1"/>
</dbReference>
<dbReference type="PANTHER" id="PTHR42939:SF1">
    <property type="entry name" value="ABC TRANSPORTER ATP-BINDING PROTEIN ALBC-RELATED"/>
    <property type="match status" value="1"/>
</dbReference>
<dbReference type="PANTHER" id="PTHR42939">
    <property type="entry name" value="ABC TRANSPORTER ATP-BINDING PROTEIN ALBC-RELATED"/>
    <property type="match status" value="1"/>
</dbReference>
<keyword evidence="1" id="KW-0813">Transport</keyword>
<dbReference type="AlphaFoldDB" id="A0A5Q0Q9Q3"/>
<gene>
    <name evidence="5" type="ORF">GFH32_04330</name>
</gene>
<keyword evidence="6" id="KW-1185">Reference proteome</keyword>
<dbReference type="Proteomes" id="UP000326921">
    <property type="component" value="Chromosome"/>
</dbReference>
<reference evidence="5 6" key="1">
    <citation type="submission" date="2019-10" db="EMBL/GenBank/DDBJ databases">
        <authorList>
            <person name="Dong K."/>
        </authorList>
    </citation>
    <scope>NUCLEOTIDE SEQUENCE [LARGE SCALE GENOMIC DNA]</scope>
    <source>
        <strain evidence="6">dk4302</strain>
    </source>
</reference>
<dbReference type="GO" id="GO:0005524">
    <property type="term" value="F:ATP binding"/>
    <property type="evidence" value="ECO:0007669"/>
    <property type="project" value="UniProtKB-KW"/>
</dbReference>
<name>A0A5Q0Q9Q3_9SPHI</name>
<protein>
    <submittedName>
        <fullName evidence="5">ATP-binding cassette domain-containing protein</fullName>
    </submittedName>
</protein>
<evidence type="ECO:0000256" key="3">
    <source>
        <dbReference type="ARBA" id="ARBA00022840"/>
    </source>
</evidence>
<evidence type="ECO:0000256" key="1">
    <source>
        <dbReference type="ARBA" id="ARBA00022448"/>
    </source>
</evidence>
<dbReference type="SUPFAM" id="SSF52540">
    <property type="entry name" value="P-loop containing nucleoside triphosphate hydrolases"/>
    <property type="match status" value="1"/>
</dbReference>
<dbReference type="InterPro" id="IPR003439">
    <property type="entry name" value="ABC_transporter-like_ATP-bd"/>
</dbReference>